<comment type="caution">
    <text evidence="7">The sequence shown here is derived from an EMBL/GenBank/DDBJ whole genome shotgun (WGS) entry which is preliminary data.</text>
</comment>
<dbReference type="PANTHER" id="PTHR43284:SF1">
    <property type="entry name" value="ASPARAGINE SYNTHETASE"/>
    <property type="match status" value="1"/>
</dbReference>
<name>A0A0T6LPY9_WENVI</name>
<evidence type="ECO:0000259" key="6">
    <source>
        <dbReference type="PROSITE" id="PS51278"/>
    </source>
</evidence>
<reference evidence="7 8" key="1">
    <citation type="submission" date="2015-10" db="EMBL/GenBank/DDBJ databases">
        <title>Draft genome sequence of pyrrolomycin-producing Streptomyces vitaminophilus.</title>
        <authorList>
            <person name="Graham D.E."/>
            <person name="Mahan K.M."/>
            <person name="Klingeman D.M."/>
            <person name="Hettich R.L."/>
            <person name="Parry R.J."/>
        </authorList>
    </citation>
    <scope>NUCLEOTIDE SEQUENCE [LARGE SCALE GENOMIC DNA]</scope>
    <source>
        <strain evidence="7 8">ATCC 31673</strain>
    </source>
</reference>
<dbReference type="Pfam" id="PF13522">
    <property type="entry name" value="GATase_6"/>
    <property type="match status" value="1"/>
</dbReference>
<dbReference type="GO" id="GO:0006529">
    <property type="term" value="P:asparagine biosynthetic process"/>
    <property type="evidence" value="ECO:0007669"/>
    <property type="project" value="UniProtKB-KW"/>
</dbReference>
<evidence type="ECO:0000313" key="7">
    <source>
        <dbReference type="EMBL" id="KRV48187.1"/>
    </source>
</evidence>
<dbReference type="GO" id="GO:0004066">
    <property type="term" value="F:asparagine synthase (glutamine-hydrolyzing) activity"/>
    <property type="evidence" value="ECO:0007669"/>
    <property type="project" value="UniProtKB-EC"/>
</dbReference>
<dbReference type="PANTHER" id="PTHR43284">
    <property type="entry name" value="ASPARAGINE SYNTHETASE (GLUTAMINE-HYDROLYZING)"/>
    <property type="match status" value="1"/>
</dbReference>
<feature type="domain" description="Glutamine amidotransferase type-2" evidence="6">
    <location>
        <begin position="1"/>
        <end position="167"/>
    </location>
</feature>
<dbReference type="GO" id="GO:0005829">
    <property type="term" value="C:cytosol"/>
    <property type="evidence" value="ECO:0007669"/>
    <property type="project" value="TreeGrafter"/>
</dbReference>
<keyword evidence="3" id="KW-0028">Amino-acid biosynthesis</keyword>
<comment type="catalytic activity">
    <reaction evidence="4">
        <text>L-aspartate + L-glutamine + ATP + H2O = L-asparagine + L-glutamate + AMP + diphosphate + H(+)</text>
        <dbReference type="Rhea" id="RHEA:12228"/>
        <dbReference type="ChEBI" id="CHEBI:15377"/>
        <dbReference type="ChEBI" id="CHEBI:15378"/>
        <dbReference type="ChEBI" id="CHEBI:29985"/>
        <dbReference type="ChEBI" id="CHEBI:29991"/>
        <dbReference type="ChEBI" id="CHEBI:30616"/>
        <dbReference type="ChEBI" id="CHEBI:33019"/>
        <dbReference type="ChEBI" id="CHEBI:58048"/>
        <dbReference type="ChEBI" id="CHEBI:58359"/>
        <dbReference type="ChEBI" id="CHEBI:456215"/>
        <dbReference type="EC" id="6.3.5.4"/>
    </reaction>
</comment>
<evidence type="ECO:0000256" key="1">
    <source>
        <dbReference type="ARBA" id="ARBA00005187"/>
    </source>
</evidence>
<evidence type="ECO:0000256" key="4">
    <source>
        <dbReference type="ARBA" id="ARBA00048741"/>
    </source>
</evidence>
<dbReference type="InterPro" id="IPR017932">
    <property type="entry name" value="GATase_2_dom"/>
</dbReference>
<dbReference type="eggNOG" id="COG0367">
    <property type="taxonomic scope" value="Bacteria"/>
</dbReference>
<evidence type="ECO:0000256" key="3">
    <source>
        <dbReference type="ARBA" id="ARBA00022888"/>
    </source>
</evidence>
<dbReference type="RefSeq" id="WP_026220446.1">
    <property type="nucleotide sequence ID" value="NZ_LLZU01000028.1"/>
</dbReference>
<dbReference type="Gene3D" id="3.60.20.10">
    <property type="entry name" value="Glutamine Phosphoribosylpyrophosphate, subunit 1, domain 1"/>
    <property type="match status" value="1"/>
</dbReference>
<keyword evidence="8" id="KW-1185">Reference proteome</keyword>
<evidence type="ECO:0000256" key="5">
    <source>
        <dbReference type="SAM" id="MobiDB-lite"/>
    </source>
</evidence>
<dbReference type="EC" id="6.3.5.4" evidence="2"/>
<accession>A0A0T6LPY9</accession>
<dbReference type="STRING" id="76728.AQ490_26375"/>
<dbReference type="Proteomes" id="UP000050867">
    <property type="component" value="Unassembled WGS sequence"/>
</dbReference>
<feature type="compositionally biased region" description="Basic residues" evidence="5">
    <location>
        <begin position="150"/>
        <end position="167"/>
    </location>
</feature>
<evidence type="ECO:0000313" key="8">
    <source>
        <dbReference type="Proteomes" id="UP000050867"/>
    </source>
</evidence>
<proteinExistence type="predicted"/>
<dbReference type="EMBL" id="LLZU01000028">
    <property type="protein sequence ID" value="KRV48187.1"/>
    <property type="molecule type" value="Genomic_DNA"/>
</dbReference>
<keyword evidence="3" id="KW-0061">Asparagine biosynthesis</keyword>
<dbReference type="AlphaFoldDB" id="A0A0T6LPY9"/>
<dbReference type="InterPro" id="IPR029055">
    <property type="entry name" value="Ntn_hydrolases_N"/>
</dbReference>
<gene>
    <name evidence="7" type="ORF">AQ490_26375</name>
</gene>
<comment type="pathway">
    <text evidence="1">Amino-acid biosynthesis; L-asparagine biosynthesis; L-asparagine from L-aspartate (L-Gln route): step 1/1.</text>
</comment>
<evidence type="ECO:0000256" key="2">
    <source>
        <dbReference type="ARBA" id="ARBA00012737"/>
    </source>
</evidence>
<dbReference type="InterPro" id="IPR051786">
    <property type="entry name" value="ASN_synthetase/amidase"/>
</dbReference>
<protein>
    <recommendedName>
        <fullName evidence="2">asparagine synthase (glutamine-hydrolyzing)</fullName>
        <ecNumber evidence="2">6.3.5.4</ecNumber>
    </recommendedName>
</protein>
<sequence>MWLDEHAAIGHRRLTVIDLDGGVQPMPVGHDGHTVAALTSSGEVLNHRELRAELAALGHTFRTKSDTEVVLRAFLEWGEDLAGRLYGMHAFAVWEPAARQLPLVRGLLGSPAVQTATTPGAGPGPAPSCSSNSTPCCGHRTCPWSCRPRPGGHRRPRTRHWGWSRAG</sequence>
<feature type="region of interest" description="Disordered" evidence="5">
    <location>
        <begin position="148"/>
        <end position="167"/>
    </location>
</feature>
<organism evidence="7 8">
    <name type="scientific">Wenjunlia vitaminophila</name>
    <name type="common">Streptomyces vitaminophilus</name>
    <dbReference type="NCBI Taxonomy" id="76728"/>
    <lineage>
        <taxon>Bacteria</taxon>
        <taxon>Bacillati</taxon>
        <taxon>Actinomycetota</taxon>
        <taxon>Actinomycetes</taxon>
        <taxon>Kitasatosporales</taxon>
        <taxon>Streptomycetaceae</taxon>
        <taxon>Wenjunlia</taxon>
    </lineage>
</organism>
<dbReference type="SUPFAM" id="SSF56235">
    <property type="entry name" value="N-terminal nucleophile aminohydrolases (Ntn hydrolases)"/>
    <property type="match status" value="1"/>
</dbReference>
<dbReference type="PROSITE" id="PS51278">
    <property type="entry name" value="GATASE_TYPE_2"/>
    <property type="match status" value="1"/>
</dbReference>